<dbReference type="OrthoDB" id="9804207at2"/>
<sequence length="209" mass="21863">MKDEVTPAALASGQECAAFAASLMQARQTILPKRLGAPAPSDAQLAQILASAAHAPDHGQLQPWRLIEVPQNARSALADAFGEALRTRDGQATPEQVEQAREKAFRSPVLLLVVVDLACGDADIEPAERIVSAGCAVQNLLLMATAQGFGSALTSGKALGSAALRALFGLNESQQALCFVNIGTVVAPKRARVRPQPASYCSVLGVEQR</sequence>
<dbReference type="RefSeq" id="WP_119110162.1">
    <property type="nucleotide sequence ID" value="NZ_QXJC01000007.1"/>
</dbReference>
<dbReference type="InterPro" id="IPR026021">
    <property type="entry name" value="YdjA-like"/>
</dbReference>
<evidence type="ECO:0000313" key="11">
    <source>
        <dbReference type="Proteomes" id="UP000266302"/>
    </source>
</evidence>
<evidence type="ECO:0000313" key="10">
    <source>
        <dbReference type="EMBL" id="RID97496.1"/>
    </source>
</evidence>
<dbReference type="PANTHER" id="PTHR43821">
    <property type="entry name" value="NAD(P)H NITROREDUCTASE YDJA-RELATED"/>
    <property type="match status" value="1"/>
</dbReference>
<comment type="caution">
    <text evidence="10">The sequence shown here is derived from an EMBL/GenBank/DDBJ whole genome shotgun (WGS) entry which is preliminary data.</text>
</comment>
<protein>
    <recommendedName>
        <fullName evidence="7">Putative NAD(P)H nitroreductase</fullName>
        <ecNumber evidence="7">1.-.-.-</ecNumber>
    </recommendedName>
</protein>
<evidence type="ECO:0000256" key="7">
    <source>
        <dbReference type="PIRNR" id="PIRNR000232"/>
    </source>
</evidence>
<reference evidence="10 11" key="1">
    <citation type="submission" date="2018-09" db="EMBL/GenBank/DDBJ databases">
        <title>Draft genome of Simplicispira sp. NY-02.</title>
        <authorList>
            <person name="Im W.T."/>
        </authorList>
    </citation>
    <scope>NUCLEOTIDE SEQUENCE [LARGE SCALE GENOMIC DNA]</scope>
    <source>
        <strain evidence="10 11">NY-02</strain>
    </source>
</reference>
<name>A0A398CD12_9BURK</name>
<keyword evidence="6 7" id="KW-0520">NAD</keyword>
<evidence type="ECO:0000256" key="5">
    <source>
        <dbReference type="ARBA" id="ARBA00023002"/>
    </source>
</evidence>
<dbReference type="AlphaFoldDB" id="A0A398CD12"/>
<accession>A0A398CD12</accession>
<keyword evidence="2 7" id="KW-0285">Flavoprotein</keyword>
<dbReference type="Gene3D" id="3.40.109.10">
    <property type="entry name" value="NADH Oxidase"/>
    <property type="match status" value="1"/>
</dbReference>
<evidence type="ECO:0000256" key="8">
    <source>
        <dbReference type="PIRSR" id="PIRSR000232-1"/>
    </source>
</evidence>
<feature type="binding site" evidence="8">
    <location>
        <position position="58"/>
    </location>
    <ligand>
        <name>FMN</name>
        <dbReference type="ChEBI" id="CHEBI:58210"/>
        <note>ligand shared between dimeric partners</note>
    </ligand>
</feature>
<dbReference type="EMBL" id="QXJC01000007">
    <property type="protein sequence ID" value="RID97496.1"/>
    <property type="molecule type" value="Genomic_DNA"/>
</dbReference>
<keyword evidence="11" id="KW-1185">Reference proteome</keyword>
<feature type="domain" description="Nitroreductase" evidence="9">
    <location>
        <begin position="38"/>
        <end position="183"/>
    </location>
</feature>
<evidence type="ECO:0000256" key="6">
    <source>
        <dbReference type="ARBA" id="ARBA00023027"/>
    </source>
</evidence>
<evidence type="ECO:0000256" key="1">
    <source>
        <dbReference type="ARBA" id="ARBA00007118"/>
    </source>
</evidence>
<feature type="binding site" description="in other chain" evidence="8">
    <location>
        <begin position="27"/>
        <end position="29"/>
    </location>
    <ligand>
        <name>FMN</name>
        <dbReference type="ChEBI" id="CHEBI:58210"/>
        <note>ligand shared between dimeric partners</note>
    </ligand>
</feature>
<dbReference type="InterPro" id="IPR029479">
    <property type="entry name" value="Nitroreductase"/>
</dbReference>
<keyword evidence="5 7" id="KW-0560">Oxidoreductase</keyword>
<feature type="binding site" description="in other chain" evidence="8">
    <location>
        <begin position="153"/>
        <end position="155"/>
    </location>
    <ligand>
        <name>FMN</name>
        <dbReference type="ChEBI" id="CHEBI:58210"/>
        <note>ligand shared between dimeric partners</note>
    </ligand>
</feature>
<comment type="cofactor">
    <cofactor evidence="8">
        <name>FMN</name>
        <dbReference type="ChEBI" id="CHEBI:58210"/>
    </cofactor>
    <text evidence="8">Binds 1 FMN per subunit.</text>
</comment>
<keyword evidence="4 7" id="KW-0521">NADP</keyword>
<proteinExistence type="inferred from homology"/>
<dbReference type="SUPFAM" id="SSF55469">
    <property type="entry name" value="FMN-dependent nitroreductase-like"/>
    <property type="match status" value="1"/>
</dbReference>
<dbReference type="InterPro" id="IPR000415">
    <property type="entry name" value="Nitroreductase-like"/>
</dbReference>
<organism evidence="10 11">
    <name type="scientific">Simplicispira hankyongi</name>
    <dbReference type="NCBI Taxonomy" id="2315688"/>
    <lineage>
        <taxon>Bacteria</taxon>
        <taxon>Pseudomonadati</taxon>
        <taxon>Pseudomonadota</taxon>
        <taxon>Betaproteobacteria</taxon>
        <taxon>Burkholderiales</taxon>
        <taxon>Comamonadaceae</taxon>
        <taxon>Simplicispira</taxon>
    </lineage>
</organism>
<dbReference type="Proteomes" id="UP000266302">
    <property type="component" value="Unassembled WGS sequence"/>
</dbReference>
<dbReference type="PANTHER" id="PTHR43821:SF1">
    <property type="entry name" value="NAD(P)H NITROREDUCTASE YDJA-RELATED"/>
    <property type="match status" value="1"/>
</dbReference>
<comment type="similarity">
    <text evidence="1 7">Belongs to the nitroreductase family.</text>
</comment>
<dbReference type="EC" id="1.-.-.-" evidence="7"/>
<dbReference type="PIRSF" id="PIRSF000232">
    <property type="entry name" value="YdjA"/>
    <property type="match status" value="1"/>
</dbReference>
<keyword evidence="3 7" id="KW-0288">FMN</keyword>
<dbReference type="InterPro" id="IPR052530">
    <property type="entry name" value="NAD(P)H_nitroreductase"/>
</dbReference>
<evidence type="ECO:0000256" key="2">
    <source>
        <dbReference type="ARBA" id="ARBA00022630"/>
    </source>
</evidence>
<evidence type="ECO:0000256" key="4">
    <source>
        <dbReference type="ARBA" id="ARBA00022857"/>
    </source>
</evidence>
<evidence type="ECO:0000256" key="3">
    <source>
        <dbReference type="ARBA" id="ARBA00022643"/>
    </source>
</evidence>
<evidence type="ECO:0000259" key="9">
    <source>
        <dbReference type="Pfam" id="PF00881"/>
    </source>
</evidence>
<dbReference type="GO" id="GO:0016491">
    <property type="term" value="F:oxidoreductase activity"/>
    <property type="evidence" value="ECO:0007669"/>
    <property type="project" value="UniProtKB-UniRule"/>
</dbReference>
<dbReference type="Pfam" id="PF00881">
    <property type="entry name" value="Nitroreductase"/>
    <property type="match status" value="1"/>
</dbReference>
<gene>
    <name evidence="10" type="ORF">D3F03_14220</name>
</gene>